<dbReference type="GO" id="GO:0005739">
    <property type="term" value="C:mitochondrion"/>
    <property type="evidence" value="ECO:0007669"/>
    <property type="project" value="TreeGrafter"/>
</dbReference>
<dbReference type="GO" id="GO:0005634">
    <property type="term" value="C:nucleus"/>
    <property type="evidence" value="ECO:0007669"/>
    <property type="project" value="TreeGrafter"/>
</dbReference>
<sequence length="160" mass="16905">KMGRRSSGGSRSSLFASRPSTTRSSTPARQAKPTPASAPVTAAPAVNTASAATTTSGGGILGGIMQGMVWGTGSAIGHRVVDGIMGPRKMEVEHTNVDTGNQQPMAYNPGASVDSQTTSDRNDACRFEKEEFRRCVDTNSGNFDFCRPYFDALSRCQHTV</sequence>
<feature type="non-terminal residue" evidence="2">
    <location>
        <position position="1"/>
    </location>
</feature>
<gene>
    <name evidence="2" type="primary">MIC17</name>
    <name evidence="2" type="ORF">CM83_2778</name>
</gene>
<organism evidence="2">
    <name type="scientific">Lygus hesperus</name>
    <name type="common">Western plant bug</name>
    <dbReference type="NCBI Taxonomy" id="30085"/>
    <lineage>
        <taxon>Eukaryota</taxon>
        <taxon>Metazoa</taxon>
        <taxon>Ecdysozoa</taxon>
        <taxon>Arthropoda</taxon>
        <taxon>Hexapoda</taxon>
        <taxon>Insecta</taxon>
        <taxon>Pterygota</taxon>
        <taxon>Neoptera</taxon>
        <taxon>Paraneoptera</taxon>
        <taxon>Hemiptera</taxon>
        <taxon>Heteroptera</taxon>
        <taxon>Panheteroptera</taxon>
        <taxon>Cimicomorpha</taxon>
        <taxon>Miridae</taxon>
        <taxon>Mirini</taxon>
        <taxon>Lygus</taxon>
    </lineage>
</organism>
<dbReference type="PANTHER" id="PTHR13523">
    <property type="entry name" value="COILED-COIL-HELIX-COILED-COIL-HELIX DOMAIN CONTAINING 2/NUR77"/>
    <property type="match status" value="1"/>
</dbReference>
<accession>A0A0A9XNK4</accession>
<reference evidence="2" key="2">
    <citation type="submission" date="2014-07" db="EMBL/GenBank/DDBJ databases">
        <authorList>
            <person name="Hull J."/>
        </authorList>
    </citation>
    <scope>NUCLEOTIDE SEQUENCE</scope>
</reference>
<feature type="region of interest" description="Disordered" evidence="1">
    <location>
        <begin position="98"/>
        <end position="119"/>
    </location>
</feature>
<name>A0A0A9XNK4_LYGHE</name>
<feature type="region of interest" description="Disordered" evidence="1">
    <location>
        <begin position="1"/>
        <end position="42"/>
    </location>
</feature>
<evidence type="ECO:0000313" key="2">
    <source>
        <dbReference type="EMBL" id="JAG21539.1"/>
    </source>
</evidence>
<dbReference type="InterPro" id="IPR055304">
    <property type="entry name" value="CHCHD2/10-like"/>
</dbReference>
<protein>
    <submittedName>
        <fullName evidence="2">Mitochondrial intermembrane space cysteine motif-containing protein MIC17</fullName>
    </submittedName>
</protein>
<reference evidence="2" key="1">
    <citation type="journal article" date="2014" name="PLoS ONE">
        <title>Transcriptome-Based Identification of ABC Transporters in the Western Tarnished Plant Bug Lygus hesperus.</title>
        <authorList>
            <person name="Hull J.J."/>
            <person name="Chaney K."/>
            <person name="Geib S.M."/>
            <person name="Fabrick J.A."/>
            <person name="Brent C.S."/>
            <person name="Walsh D."/>
            <person name="Lavine L.C."/>
        </authorList>
    </citation>
    <scope>NUCLEOTIDE SEQUENCE</scope>
</reference>
<dbReference type="PANTHER" id="PTHR13523:SF2">
    <property type="entry name" value="COILED-COIL-HELIX-COILED-COIL-HELIX DOMAIN CONTAINING 2, ISOFORM A-RELATED"/>
    <property type="match status" value="1"/>
</dbReference>
<evidence type="ECO:0000256" key="1">
    <source>
        <dbReference type="SAM" id="MobiDB-lite"/>
    </source>
</evidence>
<dbReference type="AlphaFoldDB" id="A0A0A9XNK4"/>
<dbReference type="GO" id="GO:0007005">
    <property type="term" value="P:mitochondrion organization"/>
    <property type="evidence" value="ECO:0007669"/>
    <property type="project" value="InterPro"/>
</dbReference>
<proteinExistence type="predicted"/>
<dbReference type="EMBL" id="GBHO01022065">
    <property type="protein sequence ID" value="JAG21539.1"/>
    <property type="molecule type" value="Transcribed_RNA"/>
</dbReference>